<gene>
    <name evidence="1" type="ORF">DFL_000420</name>
</gene>
<organism evidence="1 2">
    <name type="scientific">Arthrobotrys flagrans</name>
    <name type="common">Nematode-trapping fungus</name>
    <name type="synonym">Trichothecium flagrans</name>
    <dbReference type="NCBI Taxonomy" id="97331"/>
    <lineage>
        <taxon>Eukaryota</taxon>
        <taxon>Fungi</taxon>
        <taxon>Dikarya</taxon>
        <taxon>Ascomycota</taxon>
        <taxon>Pezizomycotina</taxon>
        <taxon>Orbiliomycetes</taxon>
        <taxon>Orbiliales</taxon>
        <taxon>Orbiliaceae</taxon>
        <taxon>Arthrobotrys</taxon>
    </lineage>
</organism>
<name>A0A437AF99_ARTFL</name>
<reference evidence="1 2" key="1">
    <citation type="submission" date="2019-01" db="EMBL/GenBank/DDBJ databases">
        <title>Intercellular communication is required for trap formation in the nematode-trapping fungus Duddingtonia flagrans.</title>
        <authorList>
            <person name="Youssar L."/>
            <person name="Wernet V."/>
            <person name="Hensel N."/>
            <person name="Hildebrandt H.-G."/>
            <person name="Fischer R."/>
        </authorList>
    </citation>
    <scope>NUCLEOTIDE SEQUENCE [LARGE SCALE GENOMIC DNA]</scope>
    <source>
        <strain evidence="1 2">CBS H-5679</strain>
    </source>
</reference>
<comment type="caution">
    <text evidence="1">The sequence shown here is derived from an EMBL/GenBank/DDBJ whole genome shotgun (WGS) entry which is preliminary data.</text>
</comment>
<proteinExistence type="predicted"/>
<evidence type="ECO:0000313" key="2">
    <source>
        <dbReference type="Proteomes" id="UP000283090"/>
    </source>
</evidence>
<sequence length="389" mass="44433">MGLSQKLYLHDQPPSRELERTFAPSLPRPWGDTLLLSELICTELTQSLRSQAVVAQSSFFTVGEFDSDLLDILTEGTPDIRLVVDHIVSQLFLKPKLDLAEFPRRPPSLPSYDAKDLNNWNIRFLQAIINRAVFMSNNSILHHIPVKELIRRLGTILELRAFVVWIMREQPKAVRGFIDALFKRTIHASDTSRALDLVDFVPLKSEELIVSQVLKSGNVLSLRRLLGQNIILKDREVFQQIGSVYLEEEIGNHLDTIITLPKVLNFQTIPKICEILWSYRNRPPTDSEYILLKKYSDWNEKYKGRDLGTKLFLAASFMIDNKLNSGGIRPGFTAIYEELAKYILEHCVGDYKKALVNAIEPISMLLLEAGLWKHPTGISELLEHQSTML</sequence>
<dbReference type="RefSeq" id="XP_067494954.1">
    <property type="nucleotide sequence ID" value="XM_067633255.1"/>
</dbReference>
<dbReference type="VEuPathDB" id="FungiDB:DFL_000420"/>
<dbReference type="OrthoDB" id="194358at2759"/>
<evidence type="ECO:0000313" key="1">
    <source>
        <dbReference type="EMBL" id="RVD89410.1"/>
    </source>
</evidence>
<protein>
    <submittedName>
        <fullName evidence="1">Uncharacterized protein</fullName>
    </submittedName>
</protein>
<dbReference type="AlphaFoldDB" id="A0A437AF99"/>
<dbReference type="EMBL" id="SAEB01000001">
    <property type="protein sequence ID" value="RVD89410.1"/>
    <property type="molecule type" value="Genomic_DNA"/>
</dbReference>
<keyword evidence="2" id="KW-1185">Reference proteome</keyword>
<dbReference type="GeneID" id="93582731"/>
<dbReference type="Proteomes" id="UP000283090">
    <property type="component" value="Unassembled WGS sequence"/>
</dbReference>
<accession>A0A437AF99</accession>
<dbReference type="STRING" id="97331.A0A437AF99"/>